<evidence type="ECO:0000313" key="3">
    <source>
        <dbReference type="Proteomes" id="UP000070376"/>
    </source>
</evidence>
<dbReference type="PANTHER" id="PTHR36433:SF2">
    <property type="entry name" value="YXEA FAMILY PROTEIN"/>
    <property type="match status" value="1"/>
</dbReference>
<dbReference type="PATRIC" id="fig|1398.22.peg.3655"/>
<reference evidence="3" key="1">
    <citation type="submission" date="2016-01" db="EMBL/GenBank/DDBJ databases">
        <authorList>
            <person name="Mitreva M."/>
            <person name="Pepin K.H."/>
            <person name="Mihindukulasuriya K.A."/>
            <person name="Fulton R."/>
            <person name="Fronick C."/>
            <person name="O'Laughlin M."/>
            <person name="Miner T."/>
            <person name="Herter B."/>
            <person name="Rosa B.A."/>
            <person name="Cordes M."/>
            <person name="Tomlinson C."/>
            <person name="Wollam A."/>
            <person name="Palsikar V.B."/>
            <person name="Mardis E.R."/>
            <person name="Wilson R.K."/>
        </authorList>
    </citation>
    <scope>NUCLEOTIDE SEQUENCE [LARGE SCALE GENOMIC DNA]</scope>
    <source>
        <strain evidence="3">GED7749B</strain>
    </source>
</reference>
<organism evidence="2 3">
    <name type="scientific">Heyndrickxia coagulans</name>
    <name type="common">Weizmannia coagulans</name>
    <dbReference type="NCBI Taxonomy" id="1398"/>
    <lineage>
        <taxon>Bacteria</taxon>
        <taxon>Bacillati</taxon>
        <taxon>Bacillota</taxon>
        <taxon>Bacilli</taxon>
        <taxon>Bacillales</taxon>
        <taxon>Bacillaceae</taxon>
        <taxon>Heyndrickxia</taxon>
    </lineage>
</organism>
<dbReference type="SUPFAM" id="SSF159121">
    <property type="entry name" value="BC4932-like"/>
    <property type="match status" value="1"/>
</dbReference>
<name>A0A133KBF0_HEYCO</name>
<evidence type="ECO:0008006" key="4">
    <source>
        <dbReference type="Google" id="ProtNLM"/>
    </source>
</evidence>
<evidence type="ECO:0000313" key="2">
    <source>
        <dbReference type="EMBL" id="KWZ76814.1"/>
    </source>
</evidence>
<protein>
    <recommendedName>
        <fullName evidence="4">YxeA family protein</fullName>
    </recommendedName>
</protein>
<accession>A0A133KBF0</accession>
<dbReference type="EMBL" id="LRPN01000187">
    <property type="protein sequence ID" value="KWZ76814.1"/>
    <property type="molecule type" value="Genomic_DNA"/>
</dbReference>
<dbReference type="RefSeq" id="WP_061087256.1">
    <property type="nucleotide sequence ID" value="NZ_KQ955926.1"/>
</dbReference>
<dbReference type="Proteomes" id="UP000070376">
    <property type="component" value="Unassembled WGS sequence"/>
</dbReference>
<keyword evidence="1" id="KW-0732">Signal</keyword>
<feature type="signal peptide" evidence="1">
    <location>
        <begin position="1"/>
        <end position="20"/>
    </location>
</feature>
<dbReference type="AlphaFoldDB" id="A0A133KBF0"/>
<dbReference type="Pfam" id="PF06486">
    <property type="entry name" value="DUF1093"/>
    <property type="match status" value="1"/>
</dbReference>
<evidence type="ECO:0000256" key="1">
    <source>
        <dbReference type="SAM" id="SignalP"/>
    </source>
</evidence>
<comment type="caution">
    <text evidence="2">The sequence shown here is derived from an EMBL/GenBank/DDBJ whole genome shotgun (WGS) entry which is preliminary data.</text>
</comment>
<proteinExistence type="predicted"/>
<dbReference type="InterPro" id="IPR006542">
    <property type="entry name" value="DUF1093"/>
</dbReference>
<dbReference type="PROSITE" id="PS51257">
    <property type="entry name" value="PROKAR_LIPOPROTEIN"/>
    <property type="match status" value="1"/>
</dbReference>
<dbReference type="PANTHER" id="PTHR36433">
    <property type="entry name" value="HYPOTHETICAL CYTOSOLIC PROTEIN"/>
    <property type="match status" value="1"/>
</dbReference>
<feature type="chain" id="PRO_5039120377" description="YxeA family protein" evidence="1">
    <location>
        <begin position="21"/>
        <end position="116"/>
    </location>
</feature>
<sequence length="116" mass="13367">MKKIVLVLTLILGNSLFLGACSSLEPDNPKGKTMYYTEITDTGKKDNDGRYEYKQNAYNEKGKEKKLEFSADKQLKKGTYIQLYYANFFGVRHWQEVTFKEPPEAVQKSIQKNKSA</sequence>
<dbReference type="NCBIfam" id="TIGR01655">
    <property type="entry name" value="yxeA_fam"/>
    <property type="match status" value="1"/>
</dbReference>
<dbReference type="InterPro" id="IPR036166">
    <property type="entry name" value="YxeA-like_sf"/>
</dbReference>
<gene>
    <name evidence="2" type="ORF">HMPREF3213_03648</name>
</gene>
<dbReference type="Gene3D" id="2.40.50.480">
    <property type="match status" value="1"/>
</dbReference>